<dbReference type="GO" id="GO:0016757">
    <property type="term" value="F:glycosyltransferase activity"/>
    <property type="evidence" value="ECO:0007669"/>
    <property type="project" value="InterPro"/>
</dbReference>
<protein>
    <submittedName>
        <fullName evidence="3">Glycosyltransferase family 4 protein</fullName>
    </submittedName>
</protein>
<dbReference type="AlphaFoldDB" id="A0A7Z8P256"/>
<proteinExistence type="predicted"/>
<feature type="domain" description="Glycosyltransferase subfamily 4-like N-terminal" evidence="2">
    <location>
        <begin position="19"/>
        <end position="191"/>
    </location>
</feature>
<dbReference type="RefSeq" id="WP_154808784.1">
    <property type="nucleotide sequence ID" value="NZ_VIAQ01000008.1"/>
</dbReference>
<dbReference type="Proteomes" id="UP000319335">
    <property type="component" value="Unassembled WGS sequence"/>
</dbReference>
<dbReference type="PANTHER" id="PTHR12526">
    <property type="entry name" value="GLYCOSYLTRANSFERASE"/>
    <property type="match status" value="1"/>
</dbReference>
<reference evidence="3 4" key="1">
    <citation type="submission" date="2019-06" db="EMBL/GenBank/DDBJ databases">
        <title>Draft genome sequence of Methanolobus vulcani B1d.</title>
        <authorList>
            <person name="Creighbaum A.J."/>
            <person name="Ticak T."/>
            <person name="Hariraju D."/>
            <person name="Arivett B.A."/>
            <person name="Ferguson D.J.Jr."/>
        </authorList>
    </citation>
    <scope>NUCLEOTIDE SEQUENCE [LARGE SCALE GENOMIC DNA]</scope>
    <source>
        <strain evidence="3 4">B1d</strain>
    </source>
</reference>
<dbReference type="SUPFAM" id="SSF53756">
    <property type="entry name" value="UDP-Glycosyltransferase/glycogen phosphorylase"/>
    <property type="match status" value="1"/>
</dbReference>
<dbReference type="Pfam" id="PF13439">
    <property type="entry name" value="Glyco_transf_4"/>
    <property type="match status" value="1"/>
</dbReference>
<evidence type="ECO:0000313" key="3">
    <source>
        <dbReference type="EMBL" id="TQD27654.1"/>
    </source>
</evidence>
<organism evidence="3 4">
    <name type="scientific">Methanolobus vulcani</name>
    <dbReference type="NCBI Taxonomy" id="38026"/>
    <lineage>
        <taxon>Archaea</taxon>
        <taxon>Methanobacteriati</taxon>
        <taxon>Methanobacteriota</taxon>
        <taxon>Stenosarchaea group</taxon>
        <taxon>Methanomicrobia</taxon>
        <taxon>Methanosarcinales</taxon>
        <taxon>Methanosarcinaceae</taxon>
        <taxon>Methanolobus</taxon>
    </lineage>
</organism>
<evidence type="ECO:0000313" key="4">
    <source>
        <dbReference type="Proteomes" id="UP000319335"/>
    </source>
</evidence>
<keyword evidence="4" id="KW-1185">Reference proteome</keyword>
<dbReference type="InterPro" id="IPR028098">
    <property type="entry name" value="Glyco_trans_4-like_N"/>
</dbReference>
<feature type="domain" description="Glycosyl transferase family 1" evidence="1">
    <location>
        <begin position="203"/>
        <end position="352"/>
    </location>
</feature>
<dbReference type="EMBL" id="VIAQ01000008">
    <property type="protein sequence ID" value="TQD27654.1"/>
    <property type="molecule type" value="Genomic_DNA"/>
</dbReference>
<dbReference type="OrthoDB" id="132546at2157"/>
<name>A0A7Z8P256_9EURY</name>
<evidence type="ECO:0000259" key="1">
    <source>
        <dbReference type="Pfam" id="PF00534"/>
    </source>
</evidence>
<dbReference type="Pfam" id="PF00534">
    <property type="entry name" value="Glycos_transf_1"/>
    <property type="match status" value="1"/>
</dbReference>
<gene>
    <name evidence="3" type="ORF">FKV42_03070</name>
</gene>
<accession>A0A7Z8P256</accession>
<comment type="caution">
    <text evidence="3">The sequence shown here is derived from an EMBL/GenBank/DDBJ whole genome shotgun (WGS) entry which is preliminary data.</text>
</comment>
<sequence length="389" mass="44074">MESMRIAMFSWESLHSAKVGGLAPHVTELSEQLAKLGHEVHIFTRSAWYRDYDEINGVHYQRCRFDESGDILAQMNKMCDAMYSRFIQVSKEFGDFDIIHGHDWHPINVLNRIKYELGKQYVMTYHSTEWGRNGNAHVYSPTANEVSHREWLGGYESSQVIITSDNFKKEVQDLYSIPDYKISIIPNGISPGKMEKDVDAGSIKKDYGIHPYAPVVLFTGRMHYQKGPDMLVRAIPKVLDGNNWGAHFVFIGEGEMRPYCQNLANDLNIGNSCHFLGYSSDDVLKDWTNACDMTCVPSRNEPFGIVVLESWDATKAVVATDAVNIVDNFQNGVLSYRNPESIAWGINYALDGLDSRTPGMASNGKKLVKTKFSWDTIARNTVDVYNKIE</sequence>
<dbReference type="Gene3D" id="3.40.50.2000">
    <property type="entry name" value="Glycogen Phosphorylase B"/>
    <property type="match status" value="2"/>
</dbReference>
<evidence type="ECO:0000259" key="2">
    <source>
        <dbReference type="Pfam" id="PF13439"/>
    </source>
</evidence>
<dbReference type="InterPro" id="IPR001296">
    <property type="entry name" value="Glyco_trans_1"/>
</dbReference>
<keyword evidence="3" id="KW-0808">Transferase</keyword>
<dbReference type="CDD" id="cd03801">
    <property type="entry name" value="GT4_PimA-like"/>
    <property type="match status" value="1"/>
</dbReference>
<dbReference type="PANTHER" id="PTHR12526:SF625">
    <property type="entry name" value="PHOSPHATIDYLINOSITOL GLYCAN-CLASS A"/>
    <property type="match status" value="1"/>
</dbReference>